<protein>
    <submittedName>
        <fullName evidence="1">Uncharacterized protein</fullName>
    </submittedName>
</protein>
<evidence type="ECO:0000313" key="2">
    <source>
        <dbReference type="Proteomes" id="UP000015451"/>
    </source>
</evidence>
<evidence type="ECO:0000313" key="1">
    <source>
        <dbReference type="EMBL" id="EPZ70166.1"/>
    </source>
</evidence>
<accession>A0AAV3JSH3</accession>
<comment type="caution">
    <text evidence="1">The sequence shown here is derived from an EMBL/GenBank/DDBJ whole genome shotgun (WGS) entry which is preliminary data.</text>
</comment>
<gene>
    <name evidence="1" type="ORF">N199_04855</name>
</gene>
<proteinExistence type="predicted"/>
<dbReference type="EMBL" id="AUSL01000005">
    <property type="protein sequence ID" value="EPZ70166.1"/>
    <property type="molecule type" value="Genomic_DNA"/>
</dbReference>
<sequence length="30" mass="3509">MIEIKLFNGISLSQSPYGLMDKLKFLEVFF</sequence>
<name>A0AAV3JSH3_HELPX</name>
<reference evidence="1 2" key="1">
    <citation type="journal article" date="2013" name="Genome Announc.">
        <title>Multiple genome sequences of Helicobacter pylori strains of diverse disease and antibiotic resistance backgrounds from Malaysia.</title>
        <authorList>
            <person name="Rehvathy V."/>
            <person name="Tan M.H."/>
            <person name="Gunaletchumy S.P."/>
            <person name="Teh X."/>
            <person name="Wang S."/>
            <person name="Baybayan P."/>
            <person name="Singh S."/>
            <person name="Ashby M."/>
            <person name="Kaakoush N.O."/>
            <person name="Mitchell H.M."/>
            <person name="Croft L.J."/>
            <person name="Goh K.L."/>
            <person name="Loke M.F."/>
            <person name="Vadivelu J."/>
        </authorList>
    </citation>
    <scope>NUCLEOTIDE SEQUENCE [LARGE SCALE GENOMIC DNA]</scope>
    <source>
        <strain evidence="1 2">UM038</strain>
    </source>
</reference>
<dbReference type="Proteomes" id="UP000015451">
    <property type="component" value="Unassembled WGS sequence"/>
</dbReference>
<dbReference type="AlphaFoldDB" id="A0AAV3JSH3"/>
<organism evidence="1 2">
    <name type="scientific">Helicobacter pylori UM038</name>
    <dbReference type="NCBI Taxonomy" id="1352343"/>
    <lineage>
        <taxon>Bacteria</taxon>
        <taxon>Pseudomonadati</taxon>
        <taxon>Campylobacterota</taxon>
        <taxon>Epsilonproteobacteria</taxon>
        <taxon>Campylobacterales</taxon>
        <taxon>Helicobacteraceae</taxon>
        <taxon>Helicobacter</taxon>
    </lineage>
</organism>